<feature type="region of interest" description="Disordered" evidence="1">
    <location>
        <begin position="230"/>
        <end position="268"/>
    </location>
</feature>
<dbReference type="EMBL" id="SLWR01000003">
    <property type="protein sequence ID" value="TCO49033.1"/>
    <property type="molecule type" value="Genomic_DNA"/>
</dbReference>
<organism evidence="2 3">
    <name type="scientific">Kribbella antiqua</name>
    <dbReference type="NCBI Taxonomy" id="2512217"/>
    <lineage>
        <taxon>Bacteria</taxon>
        <taxon>Bacillati</taxon>
        <taxon>Actinomycetota</taxon>
        <taxon>Actinomycetes</taxon>
        <taxon>Propionibacteriales</taxon>
        <taxon>Kribbellaceae</taxon>
        <taxon>Kribbella</taxon>
    </lineage>
</organism>
<gene>
    <name evidence="2" type="ORF">EV646_10310</name>
</gene>
<name>A0A4R2ITZ1_9ACTN</name>
<evidence type="ECO:0000256" key="1">
    <source>
        <dbReference type="SAM" id="MobiDB-lite"/>
    </source>
</evidence>
<evidence type="ECO:0000313" key="3">
    <source>
        <dbReference type="Proteomes" id="UP000295573"/>
    </source>
</evidence>
<proteinExistence type="predicted"/>
<sequence length="355" mass="39935">MSCPRVRGRGVGARVRDQDHRTTRCLGTRGDPGRSLSLRAPRLRLSRHIGRACRRPRIGMCVRWPARQEVAQASSLSRISWRTCVADLLADHRQVRQGMDDLLPVERQLFTWRCCRPGLQRLQGLRATSDAPSQRPKLAELTRHFAGPARDPGEAVCRMLQPRRRQQQPWPPDQVPPRAGGVRLHAPQPVRHSTGARTAVAPAAISGLPQTARGDGRALAAWLGTTAKLRFQQPPLGDEQTAPWRRTPQRSPRHPTSSRGQHGQEQRRLGRAVVDWCRGWSSLESTPLLSDMALTVRCKERGGHRYLDSDFGPKSLGRGPVSSVGRVGSRACRQVWRLRVRTWYRSCGARWTRAR</sequence>
<evidence type="ECO:0000313" key="2">
    <source>
        <dbReference type="EMBL" id="TCO49033.1"/>
    </source>
</evidence>
<accession>A0A4R2ITZ1</accession>
<keyword evidence="3" id="KW-1185">Reference proteome</keyword>
<feature type="region of interest" description="Disordered" evidence="1">
    <location>
        <begin position="163"/>
        <end position="182"/>
    </location>
</feature>
<protein>
    <submittedName>
        <fullName evidence="2">Uncharacterized protein</fullName>
    </submittedName>
</protein>
<dbReference type="Proteomes" id="UP000295573">
    <property type="component" value="Unassembled WGS sequence"/>
</dbReference>
<comment type="caution">
    <text evidence="2">The sequence shown here is derived from an EMBL/GenBank/DDBJ whole genome shotgun (WGS) entry which is preliminary data.</text>
</comment>
<dbReference type="AlphaFoldDB" id="A0A4R2ITZ1"/>
<reference evidence="2 3" key="1">
    <citation type="journal article" date="2015" name="Stand. Genomic Sci.">
        <title>Genomic Encyclopedia of Bacterial and Archaeal Type Strains, Phase III: the genomes of soil and plant-associated and newly described type strains.</title>
        <authorList>
            <person name="Whitman W.B."/>
            <person name="Woyke T."/>
            <person name="Klenk H.P."/>
            <person name="Zhou Y."/>
            <person name="Lilburn T.G."/>
            <person name="Beck B.J."/>
            <person name="De Vos P."/>
            <person name="Vandamme P."/>
            <person name="Eisen J.A."/>
            <person name="Garrity G."/>
            <person name="Hugenholtz P."/>
            <person name="Kyrpides N.C."/>
        </authorList>
    </citation>
    <scope>NUCLEOTIDE SEQUENCE [LARGE SCALE GENOMIC DNA]</scope>
    <source>
        <strain evidence="2 3">VKM Ac-2541</strain>
    </source>
</reference>